<comment type="caution">
    <text evidence="2">The sequence shown here is derived from an EMBL/GenBank/DDBJ whole genome shotgun (WGS) entry which is preliminary data.</text>
</comment>
<dbReference type="PATRIC" id="fig|1280952.3.peg.501"/>
<reference evidence="2 3" key="1">
    <citation type="journal article" date="2014" name="Antonie Van Leeuwenhoek">
        <title>Hyphomonas beringensis sp. nov. and Hyphomonas chukchiensis sp. nov., isolated from surface seawater of the Bering Sea and Chukchi Sea.</title>
        <authorList>
            <person name="Li C."/>
            <person name="Lai Q."/>
            <person name="Li G."/>
            <person name="Dong C."/>
            <person name="Wang J."/>
            <person name="Liao Y."/>
            <person name="Shao Z."/>
        </authorList>
    </citation>
    <scope>NUCLEOTIDE SEQUENCE [LARGE SCALE GENOMIC DNA]</scope>
    <source>
        <strain evidence="2 3">VP2</strain>
    </source>
</reference>
<organism evidence="2 3">
    <name type="scientific">Hyphomonas jannaschiana VP2</name>
    <dbReference type="NCBI Taxonomy" id="1280952"/>
    <lineage>
        <taxon>Bacteria</taxon>
        <taxon>Pseudomonadati</taxon>
        <taxon>Pseudomonadota</taxon>
        <taxon>Alphaproteobacteria</taxon>
        <taxon>Hyphomonadales</taxon>
        <taxon>Hyphomonadaceae</taxon>
        <taxon>Hyphomonas</taxon>
    </lineage>
</organism>
<sequence length="135" mass="13979">MSRFTFHSAALFVSGVIAVLIGAGIVWNPVGFHATAGIHIGEGDSALLNEMRAAGGPILAIGLLALAALFARRIRTLALTASAFFYTGYGLARFASLMVDGVPDQMMVWITLLELVVGAACFVGAASSQQRGPAV</sequence>
<feature type="transmembrane region" description="Helical" evidence="1">
    <location>
        <begin position="9"/>
        <end position="27"/>
    </location>
</feature>
<protein>
    <recommendedName>
        <fullName evidence="4">DUF4345 domain-containing protein</fullName>
    </recommendedName>
</protein>
<feature type="transmembrane region" description="Helical" evidence="1">
    <location>
        <begin position="53"/>
        <end position="70"/>
    </location>
</feature>
<gene>
    <name evidence="2" type="ORF">HJA_02480</name>
</gene>
<evidence type="ECO:0000313" key="3">
    <source>
        <dbReference type="Proteomes" id="UP000024816"/>
    </source>
</evidence>
<proteinExistence type="predicted"/>
<feature type="transmembrane region" description="Helical" evidence="1">
    <location>
        <begin position="107"/>
        <end position="126"/>
    </location>
</feature>
<evidence type="ECO:0000256" key="1">
    <source>
        <dbReference type="SAM" id="Phobius"/>
    </source>
</evidence>
<keyword evidence="3" id="KW-1185">Reference proteome</keyword>
<keyword evidence="1" id="KW-0472">Membrane</keyword>
<dbReference type="RefSeq" id="WP_035577670.1">
    <property type="nucleotide sequence ID" value="NZ_ARYJ01000001.1"/>
</dbReference>
<dbReference type="EMBL" id="ARYJ01000001">
    <property type="protein sequence ID" value="KCZ91368.1"/>
    <property type="molecule type" value="Genomic_DNA"/>
</dbReference>
<feature type="transmembrane region" description="Helical" evidence="1">
    <location>
        <begin position="77"/>
        <end position="95"/>
    </location>
</feature>
<dbReference type="AlphaFoldDB" id="A0A059FLK2"/>
<dbReference type="Proteomes" id="UP000024816">
    <property type="component" value="Unassembled WGS sequence"/>
</dbReference>
<evidence type="ECO:0008006" key="4">
    <source>
        <dbReference type="Google" id="ProtNLM"/>
    </source>
</evidence>
<dbReference type="STRING" id="1280952.HJA_02480"/>
<accession>A0A059FLK2</accession>
<dbReference type="InterPro" id="IPR025597">
    <property type="entry name" value="DUF4345"/>
</dbReference>
<name>A0A059FLK2_9PROT</name>
<keyword evidence="1" id="KW-0812">Transmembrane</keyword>
<dbReference type="Pfam" id="PF14248">
    <property type="entry name" value="DUF4345"/>
    <property type="match status" value="1"/>
</dbReference>
<evidence type="ECO:0000313" key="2">
    <source>
        <dbReference type="EMBL" id="KCZ91368.1"/>
    </source>
</evidence>
<keyword evidence="1" id="KW-1133">Transmembrane helix</keyword>